<dbReference type="OrthoDB" id="3365636at2759"/>
<dbReference type="SUPFAM" id="SSF57701">
    <property type="entry name" value="Zn2/Cys6 DNA-binding domain"/>
    <property type="match status" value="1"/>
</dbReference>
<keyword evidence="2" id="KW-0805">Transcription regulation</keyword>
<dbReference type="InterPro" id="IPR036864">
    <property type="entry name" value="Zn2-C6_fun-type_DNA-bd_sf"/>
</dbReference>
<dbReference type="Proteomes" id="UP000070133">
    <property type="component" value="Unassembled WGS sequence"/>
</dbReference>
<comment type="caution">
    <text evidence="8">The sequence shown here is derived from an EMBL/GenBank/DDBJ whole genome shotgun (WGS) entry which is preliminary data.</text>
</comment>
<name>A0A139HMC2_9PEZI</name>
<gene>
    <name evidence="8" type="ORF">AC578_9986</name>
</gene>
<evidence type="ECO:0000256" key="1">
    <source>
        <dbReference type="ARBA" id="ARBA00004123"/>
    </source>
</evidence>
<evidence type="ECO:0000256" key="4">
    <source>
        <dbReference type="ARBA" id="ARBA00023163"/>
    </source>
</evidence>
<evidence type="ECO:0000256" key="3">
    <source>
        <dbReference type="ARBA" id="ARBA00023125"/>
    </source>
</evidence>
<dbReference type="InterPro" id="IPR051089">
    <property type="entry name" value="prtT"/>
</dbReference>
<dbReference type="SMART" id="SM00066">
    <property type="entry name" value="GAL4"/>
    <property type="match status" value="1"/>
</dbReference>
<evidence type="ECO:0000256" key="5">
    <source>
        <dbReference type="ARBA" id="ARBA00023242"/>
    </source>
</evidence>
<accession>A0A139HMC2</accession>
<dbReference type="PANTHER" id="PTHR31845:SF39">
    <property type="entry name" value="TRANSCRIPTION FACTOR PBCR-RELATED"/>
    <property type="match status" value="1"/>
</dbReference>
<dbReference type="AlphaFoldDB" id="A0A139HMC2"/>
<evidence type="ECO:0000313" key="9">
    <source>
        <dbReference type="Proteomes" id="UP000070133"/>
    </source>
</evidence>
<protein>
    <recommendedName>
        <fullName evidence="7">Zn(2)-C6 fungal-type domain-containing protein</fullName>
    </recommendedName>
</protein>
<keyword evidence="4" id="KW-0804">Transcription</keyword>
<organism evidence="8 9">
    <name type="scientific">Pseudocercospora eumusae</name>
    <dbReference type="NCBI Taxonomy" id="321146"/>
    <lineage>
        <taxon>Eukaryota</taxon>
        <taxon>Fungi</taxon>
        <taxon>Dikarya</taxon>
        <taxon>Ascomycota</taxon>
        <taxon>Pezizomycotina</taxon>
        <taxon>Dothideomycetes</taxon>
        <taxon>Dothideomycetidae</taxon>
        <taxon>Mycosphaerellales</taxon>
        <taxon>Mycosphaerellaceae</taxon>
        <taxon>Pseudocercospora</taxon>
    </lineage>
</organism>
<proteinExistence type="predicted"/>
<reference evidence="8 9" key="1">
    <citation type="submission" date="2015-07" db="EMBL/GenBank/DDBJ databases">
        <title>Comparative genomics of the Sigatoka disease complex on banana suggests a link between parallel evolutionary changes in Pseudocercospora fijiensis and Pseudocercospora eumusae and increased virulence on the banana host.</title>
        <authorList>
            <person name="Chang T.-C."/>
            <person name="Salvucci A."/>
            <person name="Crous P.W."/>
            <person name="Stergiopoulos I."/>
        </authorList>
    </citation>
    <scope>NUCLEOTIDE SEQUENCE [LARGE SCALE GENOMIC DNA]</scope>
    <source>
        <strain evidence="8 9">CBS 114824</strain>
    </source>
</reference>
<feature type="region of interest" description="Disordered" evidence="6">
    <location>
        <begin position="100"/>
        <end position="122"/>
    </location>
</feature>
<dbReference type="GO" id="GO:0005634">
    <property type="term" value="C:nucleus"/>
    <property type="evidence" value="ECO:0007669"/>
    <property type="project" value="UniProtKB-SubCell"/>
</dbReference>
<dbReference type="Gene3D" id="4.10.240.10">
    <property type="entry name" value="Zn(2)-C6 fungal-type DNA-binding domain"/>
    <property type="match status" value="1"/>
</dbReference>
<dbReference type="GO" id="GO:0008270">
    <property type="term" value="F:zinc ion binding"/>
    <property type="evidence" value="ECO:0007669"/>
    <property type="project" value="InterPro"/>
</dbReference>
<sequence>MSAVKRGRACQACSSIKIKCSLGQQAEGAAPPCDRCLRLGKDCALTAPKRQKDRVAELEAQVASLTRLLHAQGIHEADIHTSGQDIGNDDSPNLLASKKRRLHEGSPEQSGSSVTDETSTGPADADILRLDALISSDLQHRCYWRYCNDVLPVFPLVPLPDGHSLLELRHKRPVLYLAIMYGASPGCLDSVQQDHVAQLLLDRLANSVIGEKDSRLDLMRAIQIACLWYRTPEHHKYVSIYHLIQLCSSMAADISLAGPLSTHDPSCNTKVVRERGEGNTADVHRAWIGAHVLSASMSVFMRRPYQSNWNEASENALMMLQYSDHEHGDAYLCQYFRAERLLEQIAEEMELGDVSSYYDTADPIMKTKVQICRNKLLNWKMLLPVHLRIPSLLYWEHVATALMHEPVLHTPTNKQTFAAPYIPQNLSLTDFPAPVVGQEHITAVYELVVALHGIIDTLVSFDTNTLLALPGLMFASRAAYALYLLAKLYIALTIPSGTLGTIIETRMLSLTEYAEKLCKVGDRVRAIEQHSAPARILNSARRTLEWYLSYNSTLISDFGIDPTSSCASETASTHHMASIAHPPASDYQSLYQLSESNADFGLDFLFAEPLSLDQTFGVVPYSFQK</sequence>
<dbReference type="InterPro" id="IPR001138">
    <property type="entry name" value="Zn2Cys6_DnaBD"/>
</dbReference>
<dbReference type="STRING" id="321146.A0A139HMC2"/>
<dbReference type="PANTHER" id="PTHR31845">
    <property type="entry name" value="FINGER DOMAIN PROTEIN, PUTATIVE-RELATED"/>
    <property type="match status" value="1"/>
</dbReference>
<feature type="domain" description="Zn(2)-C6 fungal-type" evidence="7">
    <location>
        <begin position="9"/>
        <end position="45"/>
    </location>
</feature>
<dbReference type="GO" id="GO:0000976">
    <property type="term" value="F:transcription cis-regulatory region binding"/>
    <property type="evidence" value="ECO:0007669"/>
    <property type="project" value="TreeGrafter"/>
</dbReference>
<keyword evidence="5" id="KW-0539">Nucleus</keyword>
<keyword evidence="3" id="KW-0238">DNA-binding</keyword>
<dbReference type="PROSITE" id="PS50048">
    <property type="entry name" value="ZN2_CY6_FUNGAL_2"/>
    <property type="match status" value="1"/>
</dbReference>
<evidence type="ECO:0000256" key="6">
    <source>
        <dbReference type="SAM" id="MobiDB-lite"/>
    </source>
</evidence>
<dbReference type="PROSITE" id="PS00463">
    <property type="entry name" value="ZN2_CY6_FUNGAL_1"/>
    <property type="match status" value="1"/>
</dbReference>
<evidence type="ECO:0000259" key="7">
    <source>
        <dbReference type="PROSITE" id="PS50048"/>
    </source>
</evidence>
<dbReference type="Pfam" id="PF00172">
    <property type="entry name" value="Zn_clus"/>
    <property type="match status" value="1"/>
</dbReference>
<comment type="subcellular location">
    <subcellularLocation>
        <location evidence="1">Nucleus</location>
    </subcellularLocation>
</comment>
<dbReference type="EMBL" id="LFZN01000029">
    <property type="protein sequence ID" value="KXT03590.1"/>
    <property type="molecule type" value="Genomic_DNA"/>
</dbReference>
<dbReference type="CDD" id="cd00067">
    <property type="entry name" value="GAL4"/>
    <property type="match status" value="1"/>
</dbReference>
<evidence type="ECO:0000313" key="8">
    <source>
        <dbReference type="EMBL" id="KXT03590.1"/>
    </source>
</evidence>
<keyword evidence="9" id="KW-1185">Reference proteome</keyword>
<evidence type="ECO:0000256" key="2">
    <source>
        <dbReference type="ARBA" id="ARBA00023015"/>
    </source>
</evidence>
<feature type="compositionally biased region" description="Polar residues" evidence="6">
    <location>
        <begin position="107"/>
        <end position="121"/>
    </location>
</feature>
<dbReference type="GO" id="GO:0000981">
    <property type="term" value="F:DNA-binding transcription factor activity, RNA polymerase II-specific"/>
    <property type="evidence" value="ECO:0007669"/>
    <property type="project" value="InterPro"/>
</dbReference>